<evidence type="ECO:0000313" key="2">
    <source>
        <dbReference type="Proteomes" id="UP000784294"/>
    </source>
</evidence>
<gene>
    <name evidence="1" type="ORF">PXEA_LOCUS37211</name>
</gene>
<name>A0A3S5BWT1_9PLAT</name>
<reference evidence="1" key="1">
    <citation type="submission" date="2018-11" db="EMBL/GenBank/DDBJ databases">
        <authorList>
            <consortium name="Pathogen Informatics"/>
        </authorList>
    </citation>
    <scope>NUCLEOTIDE SEQUENCE</scope>
</reference>
<keyword evidence="2" id="KW-1185">Reference proteome</keyword>
<dbReference type="AlphaFoldDB" id="A0A3S5BWT1"/>
<protein>
    <submittedName>
        <fullName evidence="1">Uncharacterized protein</fullName>
    </submittedName>
</protein>
<proteinExistence type="predicted"/>
<accession>A0A3S5BWT1</accession>
<dbReference type="Proteomes" id="UP000784294">
    <property type="component" value="Unassembled WGS sequence"/>
</dbReference>
<comment type="caution">
    <text evidence="1">The sequence shown here is derived from an EMBL/GenBank/DDBJ whole genome shotgun (WGS) entry which is preliminary data.</text>
</comment>
<organism evidence="1 2">
    <name type="scientific">Protopolystoma xenopodis</name>
    <dbReference type="NCBI Taxonomy" id="117903"/>
    <lineage>
        <taxon>Eukaryota</taxon>
        <taxon>Metazoa</taxon>
        <taxon>Spiralia</taxon>
        <taxon>Lophotrochozoa</taxon>
        <taxon>Platyhelminthes</taxon>
        <taxon>Monogenea</taxon>
        <taxon>Polyopisthocotylea</taxon>
        <taxon>Polystomatidea</taxon>
        <taxon>Polystomatidae</taxon>
        <taxon>Protopolystoma</taxon>
    </lineage>
</organism>
<evidence type="ECO:0000313" key="1">
    <source>
        <dbReference type="EMBL" id="VEL43771.1"/>
    </source>
</evidence>
<sequence>MSEMSIFYEDHPYRKEKITPNFAHPSTTLSQGHFIFLTSYRHHEEPFGTCYTPETGSTIAHCKMLCQTVCAKEEQNGVNSRVTRRLPSDEVRLTVGSYASIRGGNRRFRHSTYPSQFFLIPVVERHSNRTKSDINLLPKYENTISSAPTIVCDYRWLTSHASL</sequence>
<dbReference type="EMBL" id="CAAALY010285006">
    <property type="protein sequence ID" value="VEL43771.1"/>
    <property type="molecule type" value="Genomic_DNA"/>
</dbReference>